<dbReference type="GO" id="GO:0016740">
    <property type="term" value="F:transferase activity"/>
    <property type="evidence" value="ECO:0007669"/>
    <property type="project" value="UniProtKB-KW"/>
</dbReference>
<dbReference type="InterPro" id="IPR029044">
    <property type="entry name" value="Nucleotide-diphossugar_trans"/>
</dbReference>
<sequence>MNAVGIVLAAGAGVRFGGPKALARADDGTPWVELACRALLDGGCQDVVVTLGAGADEAGPLVPGWATTAVVPDWADGASASLRAGLAAAAGTGADVAVVTLVDLPDLPAAAVRRMLGSDDGAAGANTLRRAVHRGRPGHPVVLGRQHWEAIARTVTGDRGAAGYLREHAATVVDCTDLGGGDDVDRR</sequence>
<keyword evidence="2" id="KW-0808">Transferase</keyword>
<dbReference type="Pfam" id="PF12804">
    <property type="entry name" value="NTP_transf_3"/>
    <property type="match status" value="1"/>
</dbReference>
<dbReference type="Gene3D" id="3.90.550.10">
    <property type="entry name" value="Spore Coat Polysaccharide Biosynthesis Protein SpsA, Chain A"/>
    <property type="match status" value="1"/>
</dbReference>
<dbReference type="SUPFAM" id="SSF53448">
    <property type="entry name" value="Nucleotide-diphospho-sugar transferases"/>
    <property type="match status" value="1"/>
</dbReference>
<dbReference type="PANTHER" id="PTHR43777">
    <property type="entry name" value="MOLYBDENUM COFACTOR CYTIDYLYLTRANSFERASE"/>
    <property type="match status" value="1"/>
</dbReference>
<reference evidence="2 3" key="1">
    <citation type="journal article" date="2021" name="Arch. Microbiol.">
        <title>Myceligenerans indicum sp. nov., an actinobacterium isolated from mangrove sediment of Sundarbans, India.</title>
        <authorList>
            <person name="Asha K."/>
            <person name="Bhadury P."/>
        </authorList>
    </citation>
    <scope>NUCLEOTIDE SEQUENCE [LARGE SCALE GENOMIC DNA]</scope>
    <source>
        <strain evidence="2 3">I2</strain>
    </source>
</reference>
<evidence type="ECO:0000313" key="2">
    <source>
        <dbReference type="EMBL" id="MBL0888383.1"/>
    </source>
</evidence>
<gene>
    <name evidence="2" type="ORF">HGK34_19190</name>
</gene>
<name>A0ABS1LQD2_9MICO</name>
<comment type="caution">
    <text evidence="2">The sequence shown here is derived from an EMBL/GenBank/DDBJ whole genome shotgun (WGS) entry which is preliminary data.</text>
</comment>
<protein>
    <submittedName>
        <fullName evidence="2">NTP transferase domain-containing protein</fullName>
    </submittedName>
</protein>
<dbReference type="PANTHER" id="PTHR43777:SF1">
    <property type="entry name" value="MOLYBDENUM COFACTOR CYTIDYLYLTRANSFERASE"/>
    <property type="match status" value="1"/>
</dbReference>
<evidence type="ECO:0000259" key="1">
    <source>
        <dbReference type="Pfam" id="PF12804"/>
    </source>
</evidence>
<dbReference type="InterPro" id="IPR025877">
    <property type="entry name" value="MobA-like_NTP_Trfase"/>
</dbReference>
<accession>A0ABS1LQD2</accession>
<feature type="domain" description="MobA-like NTP transferase" evidence="1">
    <location>
        <begin position="5"/>
        <end position="169"/>
    </location>
</feature>
<dbReference type="EMBL" id="JABBYC010000054">
    <property type="protein sequence ID" value="MBL0888383.1"/>
    <property type="molecule type" value="Genomic_DNA"/>
</dbReference>
<organism evidence="2 3">
    <name type="scientific">Myceligenerans indicum</name>
    <dbReference type="NCBI Taxonomy" id="2593663"/>
    <lineage>
        <taxon>Bacteria</taxon>
        <taxon>Bacillati</taxon>
        <taxon>Actinomycetota</taxon>
        <taxon>Actinomycetes</taxon>
        <taxon>Micrococcales</taxon>
        <taxon>Promicromonosporaceae</taxon>
        <taxon>Myceligenerans</taxon>
    </lineage>
</organism>
<evidence type="ECO:0000313" key="3">
    <source>
        <dbReference type="Proteomes" id="UP000675409"/>
    </source>
</evidence>
<keyword evidence="3" id="KW-1185">Reference proteome</keyword>
<proteinExistence type="predicted"/>
<dbReference type="Proteomes" id="UP000675409">
    <property type="component" value="Unassembled WGS sequence"/>
</dbReference>